<dbReference type="InterPro" id="IPR025714">
    <property type="entry name" value="Methyltranfer_dom"/>
</dbReference>
<dbReference type="InterPro" id="IPR029063">
    <property type="entry name" value="SAM-dependent_MTases_sf"/>
</dbReference>
<dbReference type="PANTHER" id="PTHR43591">
    <property type="entry name" value="METHYLTRANSFERASE"/>
    <property type="match status" value="1"/>
</dbReference>
<dbReference type="Gene3D" id="3.40.50.150">
    <property type="entry name" value="Vaccinia Virus protein VP39"/>
    <property type="match status" value="1"/>
</dbReference>
<proteinExistence type="predicted"/>
<dbReference type="Pfam" id="PF13847">
    <property type="entry name" value="Methyltransf_31"/>
    <property type="match status" value="1"/>
</dbReference>
<gene>
    <name evidence="2" type="ORF">GPA10_12345</name>
</gene>
<evidence type="ECO:0000313" key="2">
    <source>
        <dbReference type="EMBL" id="MVO85520.1"/>
    </source>
</evidence>
<keyword evidence="2" id="KW-0808">Transferase</keyword>
<dbReference type="GO" id="GO:0008168">
    <property type="term" value="F:methyltransferase activity"/>
    <property type="evidence" value="ECO:0007669"/>
    <property type="project" value="UniProtKB-KW"/>
</dbReference>
<organism evidence="2 3">
    <name type="scientific">Streptomyces typhae</name>
    <dbReference type="NCBI Taxonomy" id="2681492"/>
    <lineage>
        <taxon>Bacteria</taxon>
        <taxon>Bacillati</taxon>
        <taxon>Actinomycetota</taxon>
        <taxon>Actinomycetes</taxon>
        <taxon>Kitasatosporales</taxon>
        <taxon>Streptomycetaceae</taxon>
        <taxon>Streptomyces</taxon>
    </lineage>
</organism>
<sequence>MSRSPTVTVADRYLMGASTSELDRMLFQGELFRPEAERLLERCGPGPGARALDVGCGPLGIVDLLAGRVGADGEVVGLDVQEEMVERARLEAAERGLGNVRLVHGDAARSGEQPATFDFVHTRLVLMNVPHCDAVLKEMIALARPGGIVAVQDVDWVTRLCDPPHPAWERLVEVITELWRLNGMDVHLGRRLPRLLRDAGLVDVRVDASARVFQPDHPYQTLLVERAELCRDALVDRGLITSGELDRCVAELRSHLAEPGTVVVHPLLFQAWGRRPEDTAA</sequence>
<name>A0A6L6WTL4_9ACTN</name>
<accession>A0A6L6WTL4</accession>
<dbReference type="GO" id="GO:0032259">
    <property type="term" value="P:methylation"/>
    <property type="evidence" value="ECO:0007669"/>
    <property type="project" value="UniProtKB-KW"/>
</dbReference>
<keyword evidence="3" id="KW-1185">Reference proteome</keyword>
<evidence type="ECO:0000313" key="3">
    <source>
        <dbReference type="Proteomes" id="UP000483802"/>
    </source>
</evidence>
<keyword evidence="2" id="KW-0489">Methyltransferase</keyword>
<dbReference type="PANTHER" id="PTHR43591:SF24">
    <property type="entry name" value="2-METHOXY-6-POLYPRENYL-1,4-BENZOQUINOL METHYLASE, MITOCHONDRIAL"/>
    <property type="match status" value="1"/>
</dbReference>
<dbReference type="AlphaFoldDB" id="A0A6L6WTL4"/>
<dbReference type="SUPFAM" id="SSF53335">
    <property type="entry name" value="S-adenosyl-L-methionine-dependent methyltransferases"/>
    <property type="match status" value="1"/>
</dbReference>
<dbReference type="EMBL" id="WPNZ01000006">
    <property type="protein sequence ID" value="MVO85520.1"/>
    <property type="molecule type" value="Genomic_DNA"/>
</dbReference>
<comment type="caution">
    <text evidence="2">The sequence shown here is derived from an EMBL/GenBank/DDBJ whole genome shotgun (WGS) entry which is preliminary data.</text>
</comment>
<dbReference type="CDD" id="cd02440">
    <property type="entry name" value="AdoMet_MTases"/>
    <property type="match status" value="1"/>
</dbReference>
<reference evidence="2 3" key="1">
    <citation type="submission" date="2019-11" db="EMBL/GenBank/DDBJ databases">
        <title>Streptomyces typhae sp. nov., a novel endophytic actinomycete isolated from the root of cattail pollen (Typha angustifolia L.).</title>
        <authorList>
            <person name="Peng C."/>
        </authorList>
    </citation>
    <scope>NUCLEOTIDE SEQUENCE [LARGE SCALE GENOMIC DNA]</scope>
    <source>
        <strain evidence="3">p1417</strain>
    </source>
</reference>
<feature type="domain" description="Methyltransferase" evidence="1">
    <location>
        <begin position="47"/>
        <end position="159"/>
    </location>
</feature>
<dbReference type="Proteomes" id="UP000483802">
    <property type="component" value="Unassembled WGS sequence"/>
</dbReference>
<evidence type="ECO:0000259" key="1">
    <source>
        <dbReference type="Pfam" id="PF13847"/>
    </source>
</evidence>
<protein>
    <submittedName>
        <fullName evidence="2">Methyltransferase domain-containing protein</fullName>
    </submittedName>
</protein>